<dbReference type="AlphaFoldDB" id="A0A9D4PYP6"/>
<dbReference type="Gene3D" id="3.40.390.10">
    <property type="entry name" value="Collagenase (Catalytic Domain)"/>
    <property type="match status" value="1"/>
</dbReference>
<dbReference type="Pfam" id="PF14529">
    <property type="entry name" value="Exo_endo_phos_2"/>
    <property type="match status" value="1"/>
</dbReference>
<dbReference type="VEuPathDB" id="VectorBase:RSAN_033535"/>
<dbReference type="VEuPathDB" id="VectorBase:RSAN_043403"/>
<dbReference type="Proteomes" id="UP000821837">
    <property type="component" value="Chromosome 3"/>
</dbReference>
<feature type="domain" description="Endonuclease/exonuclease/phosphatase" evidence="3">
    <location>
        <begin position="1"/>
        <end position="70"/>
    </location>
</feature>
<dbReference type="PROSITE" id="PS51885">
    <property type="entry name" value="NEPRILYSIN"/>
    <property type="match status" value="1"/>
</dbReference>
<protein>
    <recommendedName>
        <fullName evidence="3">Endonuclease/exonuclease/phosphatase domain-containing protein</fullName>
    </recommendedName>
</protein>
<reference evidence="4" key="1">
    <citation type="journal article" date="2020" name="Cell">
        <title>Large-Scale Comparative Analyses of Tick Genomes Elucidate Their Genetic Diversity and Vector Capacities.</title>
        <authorList>
            <consortium name="Tick Genome and Microbiome Consortium (TIGMIC)"/>
            <person name="Jia N."/>
            <person name="Wang J."/>
            <person name="Shi W."/>
            <person name="Du L."/>
            <person name="Sun Y."/>
            <person name="Zhan W."/>
            <person name="Jiang J.F."/>
            <person name="Wang Q."/>
            <person name="Zhang B."/>
            <person name="Ji P."/>
            <person name="Bell-Sakyi L."/>
            <person name="Cui X.M."/>
            <person name="Yuan T.T."/>
            <person name="Jiang B.G."/>
            <person name="Yang W.F."/>
            <person name="Lam T.T."/>
            <person name="Chang Q.C."/>
            <person name="Ding S.J."/>
            <person name="Wang X.J."/>
            <person name="Zhu J.G."/>
            <person name="Ruan X.D."/>
            <person name="Zhao L."/>
            <person name="Wei J.T."/>
            <person name="Ye R.Z."/>
            <person name="Que T.C."/>
            <person name="Du C.H."/>
            <person name="Zhou Y.H."/>
            <person name="Cheng J.X."/>
            <person name="Dai P.F."/>
            <person name="Guo W.B."/>
            <person name="Han X.H."/>
            <person name="Huang E.J."/>
            <person name="Li L.F."/>
            <person name="Wei W."/>
            <person name="Gao Y.C."/>
            <person name="Liu J.Z."/>
            <person name="Shao H.Z."/>
            <person name="Wang X."/>
            <person name="Wang C.C."/>
            <person name="Yang T.C."/>
            <person name="Huo Q.B."/>
            <person name="Li W."/>
            <person name="Chen H.Y."/>
            <person name="Chen S.E."/>
            <person name="Zhou L.G."/>
            <person name="Ni X.B."/>
            <person name="Tian J.H."/>
            <person name="Sheng Y."/>
            <person name="Liu T."/>
            <person name="Pan Y.S."/>
            <person name="Xia L.Y."/>
            <person name="Li J."/>
            <person name="Zhao F."/>
            <person name="Cao W.C."/>
        </authorList>
    </citation>
    <scope>NUCLEOTIDE SEQUENCE</scope>
    <source>
        <strain evidence="4">Rsan-2018</strain>
    </source>
</reference>
<accession>A0A9D4PYP6</accession>
<evidence type="ECO:0000256" key="1">
    <source>
        <dbReference type="SAM" id="Coils"/>
    </source>
</evidence>
<organism evidence="4 5">
    <name type="scientific">Rhipicephalus sanguineus</name>
    <name type="common">Brown dog tick</name>
    <name type="synonym">Ixodes sanguineus</name>
    <dbReference type="NCBI Taxonomy" id="34632"/>
    <lineage>
        <taxon>Eukaryota</taxon>
        <taxon>Metazoa</taxon>
        <taxon>Ecdysozoa</taxon>
        <taxon>Arthropoda</taxon>
        <taxon>Chelicerata</taxon>
        <taxon>Arachnida</taxon>
        <taxon>Acari</taxon>
        <taxon>Parasitiformes</taxon>
        <taxon>Ixodida</taxon>
        <taxon>Ixodoidea</taxon>
        <taxon>Ixodidae</taxon>
        <taxon>Rhipicephalinae</taxon>
        <taxon>Rhipicephalus</taxon>
        <taxon>Rhipicephalus</taxon>
    </lineage>
</organism>
<dbReference type="GO" id="GO:0006508">
    <property type="term" value="P:proteolysis"/>
    <property type="evidence" value="ECO:0007669"/>
    <property type="project" value="InterPro"/>
</dbReference>
<dbReference type="GO" id="GO:0004222">
    <property type="term" value="F:metalloendopeptidase activity"/>
    <property type="evidence" value="ECO:0007669"/>
    <property type="project" value="InterPro"/>
</dbReference>
<keyword evidence="1" id="KW-0175">Coiled coil</keyword>
<dbReference type="InterPro" id="IPR024079">
    <property type="entry name" value="MetalloPept_cat_dom_sf"/>
</dbReference>
<reference evidence="4" key="2">
    <citation type="submission" date="2021-09" db="EMBL/GenBank/DDBJ databases">
        <authorList>
            <person name="Jia N."/>
            <person name="Wang J."/>
            <person name="Shi W."/>
            <person name="Du L."/>
            <person name="Sun Y."/>
            <person name="Zhan W."/>
            <person name="Jiang J."/>
            <person name="Wang Q."/>
            <person name="Zhang B."/>
            <person name="Ji P."/>
            <person name="Sakyi L.B."/>
            <person name="Cui X."/>
            <person name="Yuan T."/>
            <person name="Jiang B."/>
            <person name="Yang W."/>
            <person name="Lam T.T.-Y."/>
            <person name="Chang Q."/>
            <person name="Ding S."/>
            <person name="Wang X."/>
            <person name="Zhu J."/>
            <person name="Ruan X."/>
            <person name="Zhao L."/>
            <person name="Wei J."/>
            <person name="Que T."/>
            <person name="Du C."/>
            <person name="Cheng J."/>
            <person name="Dai P."/>
            <person name="Han X."/>
            <person name="Huang E."/>
            <person name="Gao Y."/>
            <person name="Liu J."/>
            <person name="Shao H."/>
            <person name="Ye R."/>
            <person name="Li L."/>
            <person name="Wei W."/>
            <person name="Wang X."/>
            <person name="Wang C."/>
            <person name="Huo Q."/>
            <person name="Li W."/>
            <person name="Guo W."/>
            <person name="Chen H."/>
            <person name="Chen S."/>
            <person name="Zhou L."/>
            <person name="Zhou L."/>
            <person name="Ni X."/>
            <person name="Tian J."/>
            <person name="Zhou Y."/>
            <person name="Sheng Y."/>
            <person name="Liu T."/>
            <person name="Pan Y."/>
            <person name="Xia L."/>
            <person name="Li J."/>
            <person name="Zhao F."/>
            <person name="Cao W."/>
        </authorList>
    </citation>
    <scope>NUCLEOTIDE SEQUENCE</scope>
    <source>
        <strain evidence="4">Rsan-2018</strain>
        <tissue evidence="4">Larvae</tissue>
    </source>
</reference>
<gene>
    <name evidence="4" type="ORF">HPB52_007942</name>
</gene>
<keyword evidence="5" id="KW-1185">Reference proteome</keyword>
<evidence type="ECO:0000259" key="3">
    <source>
        <dbReference type="Pfam" id="PF14529"/>
    </source>
</evidence>
<dbReference type="EMBL" id="JABSTV010001249">
    <property type="protein sequence ID" value="KAH7961337.1"/>
    <property type="molecule type" value="Genomic_DNA"/>
</dbReference>
<sequence length="312" mass="35955">MWGYPRNTKKGVSIANGANNHGLTLLTDPSQPTRIGNSVTRNTTPDLTFDRQVEGATWSNTGLNLSSDHYVLDIRIPAAGYSKKKKHIKHTKWDLFRFKRNHQAVTKIEDLNEWTTQLLQDAEKFTTDALAEEDGPRPDAKLITLLENQQTLQAEWLKRKHDRQLKLALAQAETEVQKYSQELRSAQWMQLCNRLNGWLVDSNGRFRAWWSESARSIYDKRTFCLVKQYAEYSKLPVYTNILKYSRPPFVGREAQWHFGDNNMTAEQLFFYAYASNMCSALSSRVDYERRMRGPIAPASFSWSSGPASDNHP</sequence>
<evidence type="ECO:0000313" key="4">
    <source>
        <dbReference type="EMBL" id="KAH7961337.1"/>
    </source>
</evidence>
<feature type="coiled-coil region" evidence="1">
    <location>
        <begin position="162"/>
        <end position="189"/>
    </location>
</feature>
<dbReference type="InterPro" id="IPR005135">
    <property type="entry name" value="Endo/exonuclease/phosphatase"/>
</dbReference>
<dbReference type="SUPFAM" id="SSF55486">
    <property type="entry name" value="Metalloproteases ('zincins'), catalytic domain"/>
    <property type="match status" value="1"/>
</dbReference>
<dbReference type="InterPro" id="IPR000718">
    <property type="entry name" value="Peptidase_M13"/>
</dbReference>
<evidence type="ECO:0000313" key="5">
    <source>
        <dbReference type="Proteomes" id="UP000821837"/>
    </source>
</evidence>
<feature type="compositionally biased region" description="Polar residues" evidence="2">
    <location>
        <begin position="16"/>
        <end position="44"/>
    </location>
</feature>
<proteinExistence type="predicted"/>
<name>A0A9D4PYP6_RHISA</name>
<feature type="region of interest" description="Disordered" evidence="2">
    <location>
        <begin position="1"/>
        <end position="44"/>
    </location>
</feature>
<comment type="caution">
    <text evidence="4">The sequence shown here is derived from an EMBL/GenBank/DDBJ whole genome shotgun (WGS) entry which is preliminary data.</text>
</comment>
<evidence type="ECO:0000256" key="2">
    <source>
        <dbReference type="SAM" id="MobiDB-lite"/>
    </source>
</evidence>